<dbReference type="EMBL" id="LGFU01000031">
    <property type="protein sequence ID" value="KUK46407.1"/>
    <property type="molecule type" value="Genomic_DNA"/>
</dbReference>
<feature type="domain" description="HTH cro/C1-type" evidence="2">
    <location>
        <begin position="15"/>
        <end position="69"/>
    </location>
</feature>
<sequence>MELFNPDLSSIAANLTATREKRGKNVKNCADALGITSSRYKKYESGETLPTLPELESLSYFLNVPLTELVHTRENRASSDVVNPDGENLLHLIEIRDSVIGTLLQIEREKNELTLKLLASRCSIPVSRLKRWESGQNGIPMDDLLKLTQELNIQLAAFLDVNSPIGLWQQQQQQITAFLNLPEEMQAFVSNPDNIPYLSLANRMKEIQPEDLENISQAFQLLVEKLSDETQTADSQPVE</sequence>
<feature type="domain" description="HTH cro/C1-type" evidence="2">
    <location>
        <begin position="104"/>
        <end position="158"/>
    </location>
</feature>
<dbReference type="GO" id="GO:0005829">
    <property type="term" value="C:cytosol"/>
    <property type="evidence" value="ECO:0007669"/>
    <property type="project" value="TreeGrafter"/>
</dbReference>
<gene>
    <name evidence="3" type="ORF">XD73_0726</name>
</gene>
<evidence type="ECO:0000259" key="2">
    <source>
        <dbReference type="PROSITE" id="PS50943"/>
    </source>
</evidence>
<evidence type="ECO:0000313" key="4">
    <source>
        <dbReference type="Proteomes" id="UP000064249"/>
    </source>
</evidence>
<dbReference type="SMART" id="SM00530">
    <property type="entry name" value="HTH_XRE"/>
    <property type="match status" value="2"/>
</dbReference>
<dbReference type="InterPro" id="IPR010982">
    <property type="entry name" value="Lambda_DNA-bd_dom_sf"/>
</dbReference>
<evidence type="ECO:0000256" key="1">
    <source>
        <dbReference type="ARBA" id="ARBA00023125"/>
    </source>
</evidence>
<dbReference type="SUPFAM" id="SSF47413">
    <property type="entry name" value="lambda repressor-like DNA-binding domains"/>
    <property type="match status" value="2"/>
</dbReference>
<dbReference type="InterPro" id="IPR001387">
    <property type="entry name" value="Cro/C1-type_HTH"/>
</dbReference>
<dbReference type="CDD" id="cd00093">
    <property type="entry name" value="HTH_XRE"/>
    <property type="match status" value="2"/>
</dbReference>
<dbReference type="PANTHER" id="PTHR46797:SF1">
    <property type="entry name" value="METHYLPHOSPHONATE SYNTHASE"/>
    <property type="match status" value="1"/>
</dbReference>
<dbReference type="GO" id="GO:0003700">
    <property type="term" value="F:DNA-binding transcription factor activity"/>
    <property type="evidence" value="ECO:0007669"/>
    <property type="project" value="TreeGrafter"/>
</dbReference>
<proteinExistence type="predicted"/>
<dbReference type="AlphaFoldDB" id="A0A117LGU6"/>
<accession>A0A117LGU6</accession>
<organism evidence="3 4">
    <name type="scientific">Anaerolinea thermophila</name>
    <dbReference type="NCBI Taxonomy" id="167964"/>
    <lineage>
        <taxon>Bacteria</taxon>
        <taxon>Bacillati</taxon>
        <taxon>Chloroflexota</taxon>
        <taxon>Anaerolineae</taxon>
        <taxon>Anaerolineales</taxon>
        <taxon>Anaerolineaceae</taxon>
        <taxon>Anaerolinea</taxon>
    </lineage>
</organism>
<keyword evidence="1 3" id="KW-0238">DNA-binding</keyword>
<dbReference type="Pfam" id="PF01381">
    <property type="entry name" value="HTH_3"/>
    <property type="match status" value="2"/>
</dbReference>
<dbReference type="InterPro" id="IPR050807">
    <property type="entry name" value="TransReg_Diox_bact_type"/>
</dbReference>
<name>A0A117LGU6_9CHLR</name>
<dbReference type="PROSITE" id="PS50943">
    <property type="entry name" value="HTH_CROC1"/>
    <property type="match status" value="2"/>
</dbReference>
<dbReference type="Gene3D" id="1.10.260.40">
    <property type="entry name" value="lambda repressor-like DNA-binding domains"/>
    <property type="match status" value="2"/>
</dbReference>
<protein>
    <submittedName>
        <fullName evidence="3">Xre family DNA-binding protein</fullName>
    </submittedName>
</protein>
<dbReference type="GO" id="GO:0003677">
    <property type="term" value="F:DNA binding"/>
    <property type="evidence" value="ECO:0007669"/>
    <property type="project" value="UniProtKB-KW"/>
</dbReference>
<dbReference type="Proteomes" id="UP000064249">
    <property type="component" value="Unassembled WGS sequence"/>
</dbReference>
<dbReference type="PANTHER" id="PTHR46797">
    <property type="entry name" value="HTH-TYPE TRANSCRIPTIONAL REGULATOR"/>
    <property type="match status" value="1"/>
</dbReference>
<reference evidence="3 4" key="1">
    <citation type="journal article" date="2015" name="MBio">
        <title>Genome-Resolved Metagenomic Analysis Reveals Roles for Candidate Phyla and Other Microbial Community Members in Biogeochemical Transformations in Oil Reservoirs.</title>
        <authorList>
            <person name="Hu P."/>
            <person name="Tom L."/>
            <person name="Singh A."/>
            <person name="Thomas B.C."/>
            <person name="Baker B.J."/>
            <person name="Piceno Y.M."/>
            <person name="Andersen G.L."/>
            <person name="Banfield J.F."/>
        </authorList>
    </citation>
    <scope>NUCLEOTIDE SEQUENCE [LARGE SCALE GENOMIC DNA]</scope>
    <source>
        <strain evidence="3">46_16</strain>
    </source>
</reference>
<evidence type="ECO:0000313" key="3">
    <source>
        <dbReference type="EMBL" id="KUK46407.1"/>
    </source>
</evidence>
<comment type="caution">
    <text evidence="3">The sequence shown here is derived from an EMBL/GenBank/DDBJ whole genome shotgun (WGS) entry which is preliminary data.</text>
</comment>